<feature type="transmembrane region" description="Helical" evidence="1">
    <location>
        <begin position="12"/>
        <end position="30"/>
    </location>
</feature>
<dbReference type="Gene3D" id="3.40.50.11350">
    <property type="match status" value="1"/>
</dbReference>
<keyword evidence="1" id="KW-0812">Transmembrane</keyword>
<dbReference type="eggNOG" id="ENOG502SFHA">
    <property type="taxonomic scope" value="Eukaryota"/>
</dbReference>
<keyword evidence="1" id="KW-1133">Transmembrane helix</keyword>
<dbReference type="OrthoDB" id="428346at2759"/>
<dbReference type="RefSeq" id="XP_014148396.1">
    <property type="nucleotide sequence ID" value="XM_014292921.1"/>
</dbReference>
<organism evidence="2 3">
    <name type="scientific">Sphaeroforma arctica JP610</name>
    <dbReference type="NCBI Taxonomy" id="667725"/>
    <lineage>
        <taxon>Eukaryota</taxon>
        <taxon>Ichthyosporea</taxon>
        <taxon>Ichthyophonida</taxon>
        <taxon>Sphaeroforma</taxon>
    </lineage>
</organism>
<keyword evidence="3" id="KW-1185">Reference proteome</keyword>
<gene>
    <name evidence="2" type="ORF">SARC_12962</name>
</gene>
<evidence type="ECO:0000313" key="2">
    <source>
        <dbReference type="EMBL" id="KNC74494.1"/>
    </source>
</evidence>
<name>A0A0L0FCL9_9EUKA</name>
<evidence type="ECO:0000256" key="1">
    <source>
        <dbReference type="SAM" id="Phobius"/>
    </source>
</evidence>
<keyword evidence="1" id="KW-0472">Membrane</keyword>
<dbReference type="Proteomes" id="UP000054560">
    <property type="component" value="Unassembled WGS sequence"/>
</dbReference>
<reference evidence="2 3" key="1">
    <citation type="submission" date="2011-02" db="EMBL/GenBank/DDBJ databases">
        <title>The Genome Sequence of Sphaeroforma arctica JP610.</title>
        <authorList>
            <consortium name="The Broad Institute Genome Sequencing Platform"/>
            <person name="Russ C."/>
            <person name="Cuomo C."/>
            <person name="Young S.K."/>
            <person name="Zeng Q."/>
            <person name="Gargeya S."/>
            <person name="Alvarado L."/>
            <person name="Berlin A."/>
            <person name="Chapman S.B."/>
            <person name="Chen Z."/>
            <person name="Freedman E."/>
            <person name="Gellesch M."/>
            <person name="Goldberg J."/>
            <person name="Griggs A."/>
            <person name="Gujja S."/>
            <person name="Heilman E."/>
            <person name="Heiman D."/>
            <person name="Howarth C."/>
            <person name="Mehta T."/>
            <person name="Neiman D."/>
            <person name="Pearson M."/>
            <person name="Roberts A."/>
            <person name="Saif S."/>
            <person name="Shea T."/>
            <person name="Shenoy N."/>
            <person name="Sisk P."/>
            <person name="Stolte C."/>
            <person name="Sykes S."/>
            <person name="White J."/>
            <person name="Yandava C."/>
            <person name="Burger G."/>
            <person name="Gray M.W."/>
            <person name="Holland P.W.H."/>
            <person name="King N."/>
            <person name="Lang F.B.F."/>
            <person name="Roger A.J."/>
            <person name="Ruiz-Trillo I."/>
            <person name="Haas B."/>
            <person name="Nusbaum C."/>
            <person name="Birren B."/>
        </authorList>
    </citation>
    <scope>NUCLEOTIDE SEQUENCE [LARGE SCALE GENOMIC DNA]</scope>
    <source>
        <strain evidence="2 3">JP610</strain>
    </source>
</reference>
<dbReference type="EMBL" id="KQ244357">
    <property type="protein sequence ID" value="KNC74494.1"/>
    <property type="molecule type" value="Genomic_DNA"/>
</dbReference>
<proteinExistence type="predicted"/>
<evidence type="ECO:0000313" key="3">
    <source>
        <dbReference type="Proteomes" id="UP000054560"/>
    </source>
</evidence>
<sequence length="427" mass="48362">MFLRIMCEPSNRLGISITIAALLIFYILLLKVNEMGLELNIDFPNQDLIPVEVKSETTESEFWPSLDDGLPLRLMEYIKEHGEKVRKPDMHTEYIVYTCTEQNERCGGIGDRLRGIVSLFMLSISTNRVLVIDWSYPFALEETLIPGMVDWLAPLRTVQLYETANPHKTVSLLSMGEANYTEWTRVSQSDAKIVRITTNNIRRGLSALSAAKNMISQMDLYRPGQRIPQLLCSWILRSLFVPNPDTIRVANEQLALIGIDPDRPFVAIHARFGHTNNDKGASQFKTDPARLGLEDIPKIARCASKINSQMRFKGIAVQNATFLAADSNEGKYIFREQLQDVKYFSAHAFHIDKVRKDRGEYDAAEADMLNQLTWAEFLILSKSECVVSTRSGFSEWAIAFSKNPQTGKRCAQAGTECENINWNKIIG</sequence>
<evidence type="ECO:0008006" key="4">
    <source>
        <dbReference type="Google" id="ProtNLM"/>
    </source>
</evidence>
<dbReference type="AlphaFoldDB" id="A0A0L0FCL9"/>
<protein>
    <recommendedName>
        <fullName evidence="4">GT23 domain-containing protein</fullName>
    </recommendedName>
</protein>
<accession>A0A0L0FCL9</accession>
<dbReference type="GeneID" id="25913466"/>